<comment type="caution">
    <text evidence="1">The sequence shown here is derived from an EMBL/GenBank/DDBJ whole genome shotgun (WGS) entry which is preliminary data.</text>
</comment>
<gene>
    <name evidence="1" type="ORF">GMARGA_LOCUS14259</name>
</gene>
<accession>A0ABN7V4E5</accession>
<keyword evidence="2" id="KW-1185">Reference proteome</keyword>
<sequence>YTSLVFHEIAASNLQLDQLFGKQICNQCSNKFATPYKLCDHLKRKFEYKPKPIQILVQPFTMQVKDQVVVQEDEPEASSGPTTQVYREEIALQNEVQEVIKDSDIEMKQSDI</sequence>
<protein>
    <submittedName>
        <fullName evidence="1">18883_t:CDS:1</fullName>
    </submittedName>
</protein>
<dbReference type="Proteomes" id="UP000789901">
    <property type="component" value="Unassembled WGS sequence"/>
</dbReference>
<name>A0ABN7V4E5_GIGMA</name>
<organism evidence="1 2">
    <name type="scientific">Gigaspora margarita</name>
    <dbReference type="NCBI Taxonomy" id="4874"/>
    <lineage>
        <taxon>Eukaryota</taxon>
        <taxon>Fungi</taxon>
        <taxon>Fungi incertae sedis</taxon>
        <taxon>Mucoromycota</taxon>
        <taxon>Glomeromycotina</taxon>
        <taxon>Glomeromycetes</taxon>
        <taxon>Diversisporales</taxon>
        <taxon>Gigasporaceae</taxon>
        <taxon>Gigaspora</taxon>
    </lineage>
</organism>
<feature type="non-terminal residue" evidence="1">
    <location>
        <position position="1"/>
    </location>
</feature>
<proteinExistence type="predicted"/>
<evidence type="ECO:0000313" key="2">
    <source>
        <dbReference type="Proteomes" id="UP000789901"/>
    </source>
</evidence>
<reference evidence="1 2" key="1">
    <citation type="submission" date="2021-06" db="EMBL/GenBank/DDBJ databases">
        <authorList>
            <person name="Kallberg Y."/>
            <person name="Tangrot J."/>
            <person name="Rosling A."/>
        </authorList>
    </citation>
    <scope>NUCLEOTIDE SEQUENCE [LARGE SCALE GENOMIC DNA]</scope>
    <source>
        <strain evidence="1 2">120-4 pot B 10/14</strain>
    </source>
</reference>
<dbReference type="EMBL" id="CAJVQB010009373">
    <property type="protein sequence ID" value="CAG8729483.1"/>
    <property type="molecule type" value="Genomic_DNA"/>
</dbReference>
<evidence type="ECO:0000313" key="1">
    <source>
        <dbReference type="EMBL" id="CAG8729483.1"/>
    </source>
</evidence>